<feature type="compositionally biased region" description="Low complexity" evidence="1">
    <location>
        <begin position="40"/>
        <end position="68"/>
    </location>
</feature>
<protein>
    <recommendedName>
        <fullName evidence="3">NHL repeat domain protein</fullName>
    </recommendedName>
</protein>
<dbReference type="GO" id="GO:0000209">
    <property type="term" value="P:protein polyubiquitination"/>
    <property type="evidence" value="ECO:0007669"/>
    <property type="project" value="TreeGrafter"/>
</dbReference>
<dbReference type="SUPFAM" id="SSF101898">
    <property type="entry name" value="NHL repeat"/>
    <property type="match status" value="1"/>
</dbReference>
<dbReference type="InterPro" id="IPR050952">
    <property type="entry name" value="TRIM-NHL_E3_ligases"/>
</dbReference>
<evidence type="ECO:0000313" key="2">
    <source>
        <dbReference type="EMBL" id="VAW36589.1"/>
    </source>
</evidence>
<name>A0A3B0VIG2_9ZZZZ</name>
<dbReference type="AlphaFoldDB" id="A0A3B0VIG2"/>
<dbReference type="PANTHER" id="PTHR24104:SF25">
    <property type="entry name" value="PROTEIN LIN-41"/>
    <property type="match status" value="1"/>
</dbReference>
<sequence length="480" mass="52754">MAMSALNVIINIMTRPLPLSLLVLSLFLVPVSGRCGVRPADTPAAADTTASRASVEPAPAAGQAAAAGREQEVNDRNGRKSKIRAKVVSILTRDENGRPFGFPGAIFYDRRADETYVVVGSDGGKVVVYGANDFPEVALGRGRGVDAPRALFIGRDDLIYVCQGRTATKPARITVLNQAFFPVKTFPLEGMPETKNFVPTSIAVNRAGLIYVTGLSSRGVLVLNKDGQFSHWLKPIDMVLGRAAVAAVGKVAENKEKVEQKEKVLPESKIDLSGLPAELRPRRSGKGYPRENESALGPVQVIALKINSHGDLFLLSEETSKVYVYNPSEELLYSFGAKGGVSGKLSRPMGLAIDEKRQVVFVSDYMRQAILIYDMSGRFMYEFGGMGYSPGWFRYPTRLALNRKDQLMVSDLFNQRVQIFDVRFAYKFPLFRVPFVYDRSRDTNKPRPMKTSEMRQYLGPGFESGQQAEVKEHAGPAGTI</sequence>
<dbReference type="PANTHER" id="PTHR24104">
    <property type="entry name" value="E3 UBIQUITIN-PROTEIN LIGASE NHLRC1-RELATED"/>
    <property type="match status" value="1"/>
</dbReference>
<evidence type="ECO:0008006" key="3">
    <source>
        <dbReference type="Google" id="ProtNLM"/>
    </source>
</evidence>
<gene>
    <name evidence="2" type="ORF">MNBD_DELTA04-1093</name>
</gene>
<proteinExistence type="predicted"/>
<organism evidence="2">
    <name type="scientific">hydrothermal vent metagenome</name>
    <dbReference type="NCBI Taxonomy" id="652676"/>
    <lineage>
        <taxon>unclassified sequences</taxon>
        <taxon>metagenomes</taxon>
        <taxon>ecological metagenomes</taxon>
    </lineage>
</organism>
<evidence type="ECO:0000256" key="1">
    <source>
        <dbReference type="SAM" id="MobiDB-lite"/>
    </source>
</evidence>
<accession>A0A3B0VIG2</accession>
<dbReference type="GO" id="GO:0043161">
    <property type="term" value="P:proteasome-mediated ubiquitin-dependent protein catabolic process"/>
    <property type="evidence" value="ECO:0007669"/>
    <property type="project" value="TreeGrafter"/>
</dbReference>
<reference evidence="2" key="1">
    <citation type="submission" date="2018-06" db="EMBL/GenBank/DDBJ databases">
        <authorList>
            <person name="Zhirakovskaya E."/>
        </authorList>
    </citation>
    <scope>NUCLEOTIDE SEQUENCE</scope>
</reference>
<feature type="region of interest" description="Disordered" evidence="1">
    <location>
        <begin position="40"/>
        <end position="78"/>
    </location>
</feature>
<dbReference type="GO" id="GO:0061630">
    <property type="term" value="F:ubiquitin protein ligase activity"/>
    <property type="evidence" value="ECO:0007669"/>
    <property type="project" value="TreeGrafter"/>
</dbReference>
<feature type="compositionally biased region" description="Basic and acidic residues" evidence="1">
    <location>
        <begin position="69"/>
        <end position="78"/>
    </location>
</feature>
<dbReference type="Gene3D" id="2.120.10.30">
    <property type="entry name" value="TolB, C-terminal domain"/>
    <property type="match status" value="2"/>
</dbReference>
<dbReference type="GO" id="GO:0008270">
    <property type="term" value="F:zinc ion binding"/>
    <property type="evidence" value="ECO:0007669"/>
    <property type="project" value="UniProtKB-KW"/>
</dbReference>
<dbReference type="EMBL" id="UOEY01000025">
    <property type="protein sequence ID" value="VAW36589.1"/>
    <property type="molecule type" value="Genomic_DNA"/>
</dbReference>
<dbReference type="InterPro" id="IPR011042">
    <property type="entry name" value="6-blade_b-propeller_TolB-like"/>
</dbReference>